<comment type="cofactor">
    <cofactor evidence="14">
        <name>[4Fe-4S] cluster</name>
        <dbReference type="ChEBI" id="CHEBI:49883"/>
    </cofactor>
    <text evidence="14">Binds 1 [4Fe-4S] cluster.</text>
</comment>
<dbReference type="EC" id="3.2.2.31" evidence="4 14"/>
<dbReference type="PANTHER" id="PTHR42944:SF1">
    <property type="entry name" value="ADENINE DNA GLYCOSYLASE"/>
    <property type="match status" value="1"/>
</dbReference>
<dbReference type="RefSeq" id="WP_078039246.1">
    <property type="nucleotide sequence ID" value="NZ_CP015820.1"/>
</dbReference>
<keyword evidence="9 16" id="KW-0378">Hydrolase</keyword>
<evidence type="ECO:0000256" key="7">
    <source>
        <dbReference type="ARBA" id="ARBA00022723"/>
    </source>
</evidence>
<evidence type="ECO:0000256" key="8">
    <source>
        <dbReference type="ARBA" id="ARBA00022763"/>
    </source>
</evidence>
<dbReference type="FunFam" id="1.10.340.30:FF:000002">
    <property type="entry name" value="Adenine DNA glycosylase"/>
    <property type="match status" value="1"/>
</dbReference>
<evidence type="ECO:0000256" key="14">
    <source>
        <dbReference type="RuleBase" id="RU365096"/>
    </source>
</evidence>
<dbReference type="CDD" id="cd00056">
    <property type="entry name" value="ENDO3c"/>
    <property type="match status" value="1"/>
</dbReference>
<keyword evidence="10 14" id="KW-0408">Iron</keyword>
<dbReference type="PANTHER" id="PTHR42944">
    <property type="entry name" value="ADENINE DNA GLYCOSYLASE"/>
    <property type="match status" value="1"/>
</dbReference>
<dbReference type="GO" id="GO:0032357">
    <property type="term" value="F:oxidized purine DNA binding"/>
    <property type="evidence" value="ECO:0007669"/>
    <property type="project" value="TreeGrafter"/>
</dbReference>
<sequence>MTDFSDKLLFWYDHYHRTLPWRIAPADLLNGEKPDPYRVWLSEVMLQQTTVEAVKPYFKKFVTKWPDVFSLAKADLEDVLKAWAGLGYYSRARNLKQCANQVASDYDGVFPCSLEKLKKLPGIGDYTAAAILSIAYNQPAAVVDGNVERIVARLFAIEEPLPQAKAIIKNKTQDLTPSTRCGDFAQSMMDLGASICTPREPKCMICPVDSLCKAKKIARPEAFPVKPPKIKRPQRHGVAFIALSRNDEIYLEKRHSSGLLGGMTQIPNQFGDQQTYSVADAPFSEKWLFKGQAHHIFTHFSLTLDVYLAENVEKTRAGNGWWCRLDQLDNEALPTVMKKAIAVAFPEIFKSKTRKNRTPQKHALQFSK</sequence>
<keyword evidence="11" id="KW-0411">Iron-sulfur</keyword>
<dbReference type="GO" id="GO:0034039">
    <property type="term" value="F:8-oxo-7,8-dihydroguanine DNA N-glycosylase activity"/>
    <property type="evidence" value="ECO:0007669"/>
    <property type="project" value="TreeGrafter"/>
</dbReference>
<dbReference type="OrthoDB" id="9802365at2"/>
<evidence type="ECO:0000256" key="13">
    <source>
        <dbReference type="ARBA" id="ARBA00023295"/>
    </source>
</evidence>
<evidence type="ECO:0000313" key="17">
    <source>
        <dbReference type="Proteomes" id="UP000189660"/>
    </source>
</evidence>
<dbReference type="GO" id="GO:0000701">
    <property type="term" value="F:purine-specific mismatch base pair DNA N-glycosylase activity"/>
    <property type="evidence" value="ECO:0007669"/>
    <property type="project" value="UniProtKB-EC"/>
</dbReference>
<dbReference type="Gene3D" id="1.10.1670.10">
    <property type="entry name" value="Helix-hairpin-Helix base-excision DNA repair enzymes (C-terminal)"/>
    <property type="match status" value="1"/>
</dbReference>
<dbReference type="InterPro" id="IPR003651">
    <property type="entry name" value="Endonuclease3_FeS-loop_motif"/>
</dbReference>
<dbReference type="InterPro" id="IPR003265">
    <property type="entry name" value="HhH-GPD_domain"/>
</dbReference>
<evidence type="ECO:0000313" key="16">
    <source>
        <dbReference type="EMBL" id="AQT42223.1"/>
    </source>
</evidence>
<dbReference type="InterPro" id="IPR000445">
    <property type="entry name" value="HhH_motif"/>
</dbReference>
<dbReference type="InterPro" id="IPR004036">
    <property type="entry name" value="Endonuclease-III-like_CS2"/>
</dbReference>
<dbReference type="InterPro" id="IPR015797">
    <property type="entry name" value="NUDIX_hydrolase-like_dom_sf"/>
</dbReference>
<name>A0A1U9MA77_9HYPH</name>
<proteinExistence type="inferred from homology"/>
<evidence type="ECO:0000259" key="15">
    <source>
        <dbReference type="SMART" id="SM00478"/>
    </source>
</evidence>
<dbReference type="GO" id="GO:0006298">
    <property type="term" value="P:mismatch repair"/>
    <property type="evidence" value="ECO:0007669"/>
    <property type="project" value="TreeGrafter"/>
</dbReference>
<dbReference type="InterPro" id="IPR029119">
    <property type="entry name" value="MutY_C"/>
</dbReference>
<comment type="function">
    <text evidence="2">Adenine glycosylase active on G-A mispairs. MutY also corrects error-prone DNA synthesis past GO lesions which are due to the oxidatively damaged form of guanine: 7,8-dihydro-8-oxoguanine (8-oxo-dGTP).</text>
</comment>
<dbReference type="PROSITE" id="PS01155">
    <property type="entry name" value="ENDONUCLEASE_III_2"/>
    <property type="match status" value="1"/>
</dbReference>
<accession>A0A1U9MA77</accession>
<dbReference type="GO" id="GO:0006284">
    <property type="term" value="P:base-excision repair"/>
    <property type="evidence" value="ECO:0007669"/>
    <property type="project" value="UniProtKB-UniRule"/>
</dbReference>
<keyword evidence="13 14" id="KW-0326">Glycosidase</keyword>
<dbReference type="Gene3D" id="1.10.340.30">
    <property type="entry name" value="Hypothetical protein, domain 2"/>
    <property type="match status" value="1"/>
</dbReference>
<evidence type="ECO:0000256" key="12">
    <source>
        <dbReference type="ARBA" id="ARBA00023204"/>
    </source>
</evidence>
<evidence type="ECO:0000256" key="5">
    <source>
        <dbReference type="ARBA" id="ARBA00022023"/>
    </source>
</evidence>
<evidence type="ECO:0000256" key="1">
    <source>
        <dbReference type="ARBA" id="ARBA00000843"/>
    </source>
</evidence>
<dbReference type="InterPro" id="IPR005760">
    <property type="entry name" value="A/G_AdeGlyc_MutY"/>
</dbReference>
<evidence type="ECO:0000256" key="3">
    <source>
        <dbReference type="ARBA" id="ARBA00008343"/>
    </source>
</evidence>
<dbReference type="InterPro" id="IPR011257">
    <property type="entry name" value="DNA_glycosylase"/>
</dbReference>
<keyword evidence="7" id="KW-0479">Metal-binding</keyword>
<evidence type="ECO:0000256" key="4">
    <source>
        <dbReference type="ARBA" id="ARBA00012045"/>
    </source>
</evidence>
<dbReference type="EMBL" id="CP015820">
    <property type="protein sequence ID" value="AQT42223.1"/>
    <property type="molecule type" value="Genomic_DNA"/>
</dbReference>
<dbReference type="Pfam" id="PF00633">
    <property type="entry name" value="HHH"/>
    <property type="match status" value="1"/>
</dbReference>
<dbReference type="SMART" id="SM00478">
    <property type="entry name" value="ENDO3c"/>
    <property type="match status" value="1"/>
</dbReference>
<evidence type="ECO:0000256" key="11">
    <source>
        <dbReference type="ARBA" id="ARBA00023014"/>
    </source>
</evidence>
<dbReference type="SUPFAM" id="SSF55811">
    <property type="entry name" value="Nudix"/>
    <property type="match status" value="1"/>
</dbReference>
<gene>
    <name evidence="16" type="ORF">BBC0178_007270</name>
</gene>
<keyword evidence="12" id="KW-0234">DNA repair</keyword>
<dbReference type="KEGG" id="bapa:BBC0178_007270"/>
<comment type="similarity">
    <text evidence="3 14">Belongs to the Nth/MutY family.</text>
</comment>
<dbReference type="InterPro" id="IPR023170">
    <property type="entry name" value="HhH_base_excis_C"/>
</dbReference>
<dbReference type="Gene3D" id="3.90.79.10">
    <property type="entry name" value="Nucleoside Triphosphate Pyrophosphohydrolase"/>
    <property type="match status" value="1"/>
</dbReference>
<evidence type="ECO:0000256" key="2">
    <source>
        <dbReference type="ARBA" id="ARBA00002933"/>
    </source>
</evidence>
<dbReference type="CDD" id="cd03431">
    <property type="entry name" value="NUDIX_DNA_Glycosylase_C-MutY"/>
    <property type="match status" value="1"/>
</dbReference>
<dbReference type="Pfam" id="PF14815">
    <property type="entry name" value="NUDIX_4"/>
    <property type="match status" value="1"/>
</dbReference>
<dbReference type="InterPro" id="IPR044298">
    <property type="entry name" value="MIG/MutY"/>
</dbReference>
<reference evidence="16 17" key="1">
    <citation type="submission" date="2016-11" db="EMBL/GenBank/DDBJ databases">
        <title>Comparative genomics of Bartonella apis.</title>
        <authorList>
            <person name="Engel P."/>
        </authorList>
    </citation>
    <scope>NUCLEOTIDE SEQUENCE [LARGE SCALE GENOMIC DNA]</scope>
    <source>
        <strain evidence="16 17">BBC0178</strain>
    </source>
</reference>
<dbReference type="NCBIfam" id="TIGR01084">
    <property type="entry name" value="mutY"/>
    <property type="match status" value="1"/>
</dbReference>
<evidence type="ECO:0000256" key="9">
    <source>
        <dbReference type="ARBA" id="ARBA00022801"/>
    </source>
</evidence>
<comment type="catalytic activity">
    <reaction evidence="1 14">
        <text>Hydrolyzes free adenine bases from 7,8-dihydro-8-oxoguanine:adenine mismatched double-stranded DNA, leaving an apurinic site.</text>
        <dbReference type="EC" id="3.2.2.31"/>
    </reaction>
</comment>
<dbReference type="GO" id="GO:0051539">
    <property type="term" value="F:4 iron, 4 sulfur cluster binding"/>
    <property type="evidence" value="ECO:0007669"/>
    <property type="project" value="UniProtKB-UniRule"/>
</dbReference>
<dbReference type="GO" id="GO:0046872">
    <property type="term" value="F:metal ion binding"/>
    <property type="evidence" value="ECO:0007669"/>
    <property type="project" value="UniProtKB-UniRule"/>
</dbReference>
<protein>
    <recommendedName>
        <fullName evidence="5 14">Adenine DNA glycosylase</fullName>
        <ecNumber evidence="4 14">3.2.2.31</ecNumber>
    </recommendedName>
</protein>
<organism evidence="16 17">
    <name type="scientific">Bartonella apihabitans</name>
    <dbReference type="NCBI Taxonomy" id="2750929"/>
    <lineage>
        <taxon>Bacteria</taxon>
        <taxon>Pseudomonadati</taxon>
        <taxon>Pseudomonadota</taxon>
        <taxon>Alphaproteobacteria</taxon>
        <taxon>Hyphomicrobiales</taxon>
        <taxon>Bartonellaceae</taxon>
        <taxon>Bartonella</taxon>
    </lineage>
</organism>
<dbReference type="SMART" id="SM00525">
    <property type="entry name" value="FES"/>
    <property type="match status" value="1"/>
</dbReference>
<dbReference type="Proteomes" id="UP000189660">
    <property type="component" value="Chromosome"/>
</dbReference>
<dbReference type="SUPFAM" id="SSF48150">
    <property type="entry name" value="DNA-glycosylase"/>
    <property type="match status" value="1"/>
</dbReference>
<dbReference type="AlphaFoldDB" id="A0A1U9MA77"/>
<keyword evidence="17" id="KW-1185">Reference proteome</keyword>
<keyword evidence="8 14" id="KW-0227">DNA damage</keyword>
<evidence type="ECO:0000256" key="6">
    <source>
        <dbReference type="ARBA" id="ARBA00022485"/>
    </source>
</evidence>
<evidence type="ECO:0000256" key="10">
    <source>
        <dbReference type="ARBA" id="ARBA00023004"/>
    </source>
</evidence>
<feature type="domain" description="HhH-GPD" evidence="15">
    <location>
        <begin position="45"/>
        <end position="194"/>
    </location>
</feature>
<dbReference type="GO" id="GO:0035485">
    <property type="term" value="F:adenine/guanine mispair binding"/>
    <property type="evidence" value="ECO:0007669"/>
    <property type="project" value="TreeGrafter"/>
</dbReference>
<keyword evidence="6" id="KW-0004">4Fe-4S</keyword>
<dbReference type="Pfam" id="PF00730">
    <property type="entry name" value="HhH-GPD"/>
    <property type="match status" value="1"/>
</dbReference>